<name>A0A173V465_9FIRM</name>
<sequence length="119" mass="14064">MYIEFEKWLNNILEENIPIPGAAINFNLYEEVDLYWSIQLICASYFDEADEDWCCEEEFSSGENVFCWKAEMGWEEIFDISCQMIKQYISEGKYAEELKKYEAISAGFVDGDLKILYQK</sequence>
<dbReference type="RefSeq" id="WP_055170408.1">
    <property type="nucleotide sequence ID" value="NZ_CATWND010000086.1"/>
</dbReference>
<accession>A0A173V465</accession>
<organism evidence="1 2">
    <name type="scientific">Roseburia inulinivorans</name>
    <dbReference type="NCBI Taxonomy" id="360807"/>
    <lineage>
        <taxon>Bacteria</taxon>
        <taxon>Bacillati</taxon>
        <taxon>Bacillota</taxon>
        <taxon>Clostridia</taxon>
        <taxon>Lachnospirales</taxon>
        <taxon>Lachnospiraceae</taxon>
        <taxon>Roseburia</taxon>
    </lineage>
</organism>
<dbReference type="AlphaFoldDB" id="A0A173V465"/>
<dbReference type="Proteomes" id="UP000095453">
    <property type="component" value="Unassembled WGS sequence"/>
</dbReference>
<protein>
    <submittedName>
        <fullName evidence="1">Uncharacterized protein</fullName>
    </submittedName>
</protein>
<proteinExistence type="predicted"/>
<reference evidence="1 2" key="1">
    <citation type="submission" date="2015-09" db="EMBL/GenBank/DDBJ databases">
        <authorList>
            <consortium name="Pathogen Informatics"/>
        </authorList>
    </citation>
    <scope>NUCLEOTIDE SEQUENCE [LARGE SCALE GENOMIC DNA]</scope>
    <source>
        <strain evidence="1 2">2789STDY5608887</strain>
    </source>
</reference>
<dbReference type="EMBL" id="CYXX01000021">
    <property type="protein sequence ID" value="CUN22062.1"/>
    <property type="molecule type" value="Genomic_DNA"/>
</dbReference>
<gene>
    <name evidence="1" type="ORF">ERS852444_02533</name>
</gene>
<evidence type="ECO:0000313" key="2">
    <source>
        <dbReference type="Proteomes" id="UP000095453"/>
    </source>
</evidence>
<evidence type="ECO:0000313" key="1">
    <source>
        <dbReference type="EMBL" id="CUN22062.1"/>
    </source>
</evidence>